<evidence type="ECO:0000313" key="3">
    <source>
        <dbReference type="EMBL" id="MDO1451915.1"/>
    </source>
</evidence>
<dbReference type="Gene3D" id="3.30.10.20">
    <property type="match status" value="1"/>
</dbReference>
<evidence type="ECO:0000313" key="4">
    <source>
        <dbReference type="Proteomes" id="UP001168528"/>
    </source>
</evidence>
<gene>
    <name evidence="3" type="ORF">Q0590_36940</name>
</gene>
<feature type="signal peptide" evidence="1">
    <location>
        <begin position="1"/>
        <end position="19"/>
    </location>
</feature>
<dbReference type="InterPro" id="IPR005543">
    <property type="entry name" value="PASTA_dom"/>
</dbReference>
<keyword evidence="1" id="KW-0732">Signal</keyword>
<sequence>MKILFAICLILSVISNSFAQQLVKIPADVTYEKLEDLKLRVNRITYVLDKYQNRIIAVRYQERELQQGETIKQGSEIDLVVGTGQDDEIAVPNLIGLTLSDAQSILSPLTLQLSVNGSQKPVSNKRVITKQFPIPYSTDFRERNRVKKAGKIAVWIDQ</sequence>
<keyword evidence="4" id="KW-1185">Reference proteome</keyword>
<dbReference type="EMBL" id="JAUKPO010000121">
    <property type="protein sequence ID" value="MDO1451915.1"/>
    <property type="molecule type" value="Genomic_DNA"/>
</dbReference>
<feature type="chain" id="PRO_5046942307" description="PASTA domain-containing protein" evidence="1">
    <location>
        <begin position="20"/>
        <end position="158"/>
    </location>
</feature>
<feature type="domain" description="PASTA" evidence="2">
    <location>
        <begin position="85"/>
        <end position="158"/>
    </location>
</feature>
<comment type="caution">
    <text evidence="3">The sequence shown here is derived from an EMBL/GenBank/DDBJ whole genome shotgun (WGS) entry which is preliminary data.</text>
</comment>
<name>A0ABT8RKZ4_9BACT</name>
<proteinExistence type="predicted"/>
<protein>
    <recommendedName>
        <fullName evidence="2">PASTA domain-containing protein</fullName>
    </recommendedName>
</protein>
<organism evidence="3 4">
    <name type="scientific">Rhodocytophaga aerolata</name>
    <dbReference type="NCBI Taxonomy" id="455078"/>
    <lineage>
        <taxon>Bacteria</taxon>
        <taxon>Pseudomonadati</taxon>
        <taxon>Bacteroidota</taxon>
        <taxon>Cytophagia</taxon>
        <taxon>Cytophagales</taxon>
        <taxon>Rhodocytophagaceae</taxon>
        <taxon>Rhodocytophaga</taxon>
    </lineage>
</organism>
<reference evidence="3" key="1">
    <citation type="submission" date="2023-07" db="EMBL/GenBank/DDBJ databases">
        <title>The genome sequence of Rhodocytophaga aerolata KACC 12507.</title>
        <authorList>
            <person name="Zhang X."/>
        </authorList>
    </citation>
    <scope>NUCLEOTIDE SEQUENCE</scope>
    <source>
        <strain evidence="3">KACC 12507</strain>
    </source>
</reference>
<dbReference type="RefSeq" id="WP_302042710.1">
    <property type="nucleotide sequence ID" value="NZ_JAUKPO010000121.1"/>
</dbReference>
<dbReference type="PROSITE" id="PS51178">
    <property type="entry name" value="PASTA"/>
    <property type="match status" value="1"/>
</dbReference>
<dbReference type="Proteomes" id="UP001168528">
    <property type="component" value="Unassembled WGS sequence"/>
</dbReference>
<evidence type="ECO:0000259" key="2">
    <source>
        <dbReference type="PROSITE" id="PS51178"/>
    </source>
</evidence>
<evidence type="ECO:0000256" key="1">
    <source>
        <dbReference type="SAM" id="SignalP"/>
    </source>
</evidence>
<accession>A0ABT8RKZ4</accession>